<dbReference type="AlphaFoldDB" id="F0UW14"/>
<dbReference type="Proteomes" id="UP000008142">
    <property type="component" value="Unassembled WGS sequence"/>
</dbReference>
<evidence type="ECO:0000256" key="1">
    <source>
        <dbReference type="SAM" id="MobiDB-lite"/>
    </source>
</evidence>
<accession>F0UW14</accession>
<dbReference type="HOGENOM" id="CLU_2037404_0_0_1"/>
<protein>
    <submittedName>
        <fullName evidence="2">Predicted protein</fullName>
    </submittedName>
</protein>
<dbReference type="EMBL" id="DS990645">
    <property type="protein sequence ID" value="EGC42524.1"/>
    <property type="molecule type" value="Genomic_DNA"/>
</dbReference>
<dbReference type="OrthoDB" id="10444035at2759"/>
<evidence type="ECO:0000313" key="2">
    <source>
        <dbReference type="EMBL" id="EGC42524.1"/>
    </source>
</evidence>
<feature type="compositionally biased region" description="Polar residues" evidence="1">
    <location>
        <begin position="11"/>
        <end position="21"/>
    </location>
</feature>
<sequence>MTSFRIGPLASTPTPQQQQLLKEQRPPGHQLLAHIAKPWLFKYIYKQLPFSNCSDILWPAAMWLPLIECDDGYVLEDSSDVETAVGDLQGYVGERMAFAKLEREWNARFKIHAEVPIRGDT</sequence>
<name>F0UW14_AJEC8</name>
<feature type="region of interest" description="Disordered" evidence="1">
    <location>
        <begin position="1"/>
        <end position="25"/>
    </location>
</feature>
<gene>
    <name evidence="2" type="ORF">HCEG_09306</name>
</gene>
<reference evidence="3" key="1">
    <citation type="submission" date="2008-07" db="EMBL/GenBank/DDBJ databases">
        <title>Annotation of Ajellomyces capsulatus strain H88.</title>
        <authorList>
            <person name="Champion M."/>
            <person name="Cuomo C."/>
            <person name="Ma L.-J."/>
            <person name="Henn M.R."/>
            <person name="Sil A."/>
            <person name="Goldman B."/>
            <person name="Young S.K."/>
            <person name="Kodira C.D."/>
            <person name="Zeng Q."/>
            <person name="Koehrsen M."/>
            <person name="Alvarado L."/>
            <person name="Berlin A."/>
            <person name="Borenstein D."/>
            <person name="Chen Z."/>
            <person name="Engels R."/>
            <person name="Freedman E."/>
            <person name="Gellesch M."/>
            <person name="Goldberg J."/>
            <person name="Griggs A."/>
            <person name="Gujja S."/>
            <person name="Heiman D."/>
            <person name="Hepburn T."/>
            <person name="Howarth C."/>
            <person name="Jen D."/>
            <person name="Larson L."/>
            <person name="Lewis B."/>
            <person name="Mehta T."/>
            <person name="Park D."/>
            <person name="Pearson M."/>
            <person name="Roberts A."/>
            <person name="Saif S."/>
            <person name="Shea T."/>
            <person name="Shenoy N."/>
            <person name="Sisk P."/>
            <person name="Stolte C."/>
            <person name="Sykes S."/>
            <person name="Walk T."/>
            <person name="White J."/>
            <person name="Yandava C."/>
            <person name="Klein B."/>
            <person name="McEwen J.G."/>
            <person name="Puccia R."/>
            <person name="Goldman G.H."/>
            <person name="Felipe M.S."/>
            <person name="Nino-Vega G."/>
            <person name="San-Blas G."/>
            <person name="Taylor J."/>
            <person name="Mendoza L."/>
            <person name="Galagan J."/>
            <person name="Nusbaum C."/>
            <person name="Birren B."/>
        </authorList>
    </citation>
    <scope>NUCLEOTIDE SEQUENCE [LARGE SCALE GENOMIC DNA]</scope>
    <source>
        <strain evidence="3">H88</strain>
    </source>
</reference>
<evidence type="ECO:0000313" key="3">
    <source>
        <dbReference type="Proteomes" id="UP000008142"/>
    </source>
</evidence>
<dbReference type="VEuPathDB" id="FungiDB:I7I53_11614"/>
<proteinExistence type="predicted"/>
<organism evidence="3">
    <name type="scientific">Ajellomyces capsulatus (strain H88)</name>
    <name type="common">Darling's disease fungus</name>
    <name type="synonym">Histoplasma capsulatum</name>
    <dbReference type="NCBI Taxonomy" id="544711"/>
    <lineage>
        <taxon>Eukaryota</taxon>
        <taxon>Fungi</taxon>
        <taxon>Dikarya</taxon>
        <taxon>Ascomycota</taxon>
        <taxon>Pezizomycotina</taxon>
        <taxon>Eurotiomycetes</taxon>
        <taxon>Eurotiomycetidae</taxon>
        <taxon>Onygenales</taxon>
        <taxon>Ajellomycetaceae</taxon>
        <taxon>Histoplasma</taxon>
    </lineage>
</organism>